<evidence type="ECO:0000313" key="8">
    <source>
        <dbReference type="EMBL" id="KGQ06561.1"/>
    </source>
</evidence>
<dbReference type="GO" id="GO:0004185">
    <property type="term" value="F:serine-type carboxypeptidase activity"/>
    <property type="evidence" value="ECO:0007669"/>
    <property type="project" value="UniProtKB-UniRule"/>
</dbReference>
<comment type="caution">
    <text evidence="8">The sequence shown here is derived from an EMBL/GenBank/DDBJ whole genome shotgun (WGS) entry which is preliminary data.</text>
</comment>
<dbReference type="Pfam" id="PF00450">
    <property type="entry name" value="Peptidase_S10"/>
    <property type="match status" value="1"/>
</dbReference>
<dbReference type="GO" id="GO:0000324">
    <property type="term" value="C:fungal-type vacuole"/>
    <property type="evidence" value="ECO:0007669"/>
    <property type="project" value="TreeGrafter"/>
</dbReference>
<reference evidence="8 9" key="1">
    <citation type="submission" date="2012-10" db="EMBL/GenBank/DDBJ databases">
        <title>Genome sequencing and analysis of entomopathogenic fungi Beauveria bassiana D1-5.</title>
        <authorList>
            <person name="Li Q."/>
            <person name="Wang L."/>
            <person name="Zhang Z."/>
            <person name="Wang Q."/>
            <person name="Ren J."/>
            <person name="Wang M."/>
            <person name="Xu W."/>
            <person name="Wang J."/>
            <person name="Lu Y."/>
            <person name="Du Q."/>
            <person name="Sun Z."/>
        </authorList>
    </citation>
    <scope>NUCLEOTIDE SEQUENCE [LARGE SCALE GENOMIC DNA]</scope>
    <source>
        <strain evidence="8 9">D1-5</strain>
    </source>
</reference>
<sequence length="475" mass="52328">MRWSAAFLLGLVSTSLAKPTQQRRPDKSWDYIVNGAEIERREEPANASIANYSLRGKSVDPSSLGVDKVKQYTGYLDDNTKDKHLFYWFFESRNDPTKDPVVLWLSGGPGCSSMTGLFFELGPAKITSSIKVVNNPDSWNNRANVLFLDQPVGTGYSYGQDVDTSLAASKDIYALLKLFFQQFPQYAKQDFHIAGESYAGHYIPDDAAEILSHSDSGINLKSILIGNGLTDAYNQYPQYPEMACGNGGYPAVVGPNTCTQMRNAIPRCQSAIKQCYSTQNANDCTSASSACRSVSDPYYATGQNPYDVRKQCEPNSGGLCYQGMNYVEKYLNRQDVMEALNVEVDSFSNCNGQVNNDFHSTGDDMLPIQRNVPKVLAKSVPVLVYAGDADYICNWLGQRAWTLALPWPGQASFKAAQTQNLTYKAGGGNAYGTVQSAKGLAFARIFGAGHLVPMDEPKPILDLVNRWIHDGDFQH</sequence>
<dbReference type="PRINTS" id="PR00724">
    <property type="entry name" value="CRBOXYPTASEC"/>
</dbReference>
<dbReference type="InterPro" id="IPR001563">
    <property type="entry name" value="Peptidase_S10"/>
</dbReference>
<evidence type="ECO:0000256" key="4">
    <source>
        <dbReference type="ARBA" id="ARBA00022729"/>
    </source>
</evidence>
<gene>
    <name evidence="8" type="ORF">BBAD15_g8113</name>
</gene>
<dbReference type="AlphaFoldDB" id="A0A0A2VFB3"/>
<dbReference type="eggNOG" id="KOG1282">
    <property type="taxonomic scope" value="Eukaryota"/>
</dbReference>
<dbReference type="InterPro" id="IPR029058">
    <property type="entry name" value="AB_hydrolase_fold"/>
</dbReference>
<name>A0A0A2VFB3_BEABA</name>
<dbReference type="PROSITE" id="PS00560">
    <property type="entry name" value="CARBOXYPEPT_SER_HIS"/>
    <property type="match status" value="1"/>
</dbReference>
<proteinExistence type="inferred from homology"/>
<feature type="signal peptide" evidence="7">
    <location>
        <begin position="1"/>
        <end position="17"/>
    </location>
</feature>
<accession>A0A0A2VFB3</accession>
<keyword evidence="2 7" id="KW-0121">Carboxypeptidase</keyword>
<feature type="chain" id="PRO_5005108841" description="Carboxypeptidase" evidence="7">
    <location>
        <begin position="18"/>
        <end position="475"/>
    </location>
</feature>
<dbReference type="PROSITE" id="PS00131">
    <property type="entry name" value="CARBOXYPEPT_SER_SER"/>
    <property type="match status" value="1"/>
</dbReference>
<dbReference type="eggNOG" id="KOG2601">
    <property type="taxonomic scope" value="Eukaryota"/>
</dbReference>
<protein>
    <recommendedName>
        <fullName evidence="7">Carboxypeptidase</fullName>
        <ecNumber evidence="7">3.4.16.-</ecNumber>
    </recommendedName>
</protein>
<evidence type="ECO:0000256" key="5">
    <source>
        <dbReference type="ARBA" id="ARBA00022801"/>
    </source>
</evidence>
<keyword evidence="3 7" id="KW-0645">Protease</keyword>
<comment type="similarity">
    <text evidence="1 7">Belongs to the peptidase S10 family.</text>
</comment>
<keyword evidence="4 7" id="KW-0732">Signal</keyword>
<dbReference type="SUPFAM" id="SSF53474">
    <property type="entry name" value="alpha/beta-Hydrolases"/>
    <property type="match status" value="1"/>
</dbReference>
<evidence type="ECO:0000256" key="2">
    <source>
        <dbReference type="ARBA" id="ARBA00022645"/>
    </source>
</evidence>
<evidence type="ECO:0000256" key="6">
    <source>
        <dbReference type="ARBA" id="ARBA00023180"/>
    </source>
</evidence>
<dbReference type="OrthoDB" id="443318at2759"/>
<dbReference type="InterPro" id="IPR018202">
    <property type="entry name" value="Ser_caboxypep_ser_AS"/>
</dbReference>
<dbReference type="InterPro" id="IPR033124">
    <property type="entry name" value="Ser_caboxypep_his_AS"/>
</dbReference>
<evidence type="ECO:0000256" key="7">
    <source>
        <dbReference type="RuleBase" id="RU361156"/>
    </source>
</evidence>
<dbReference type="EC" id="3.4.16.-" evidence="7"/>
<dbReference type="STRING" id="1245745.A0A0A2VFB3"/>
<evidence type="ECO:0000313" key="9">
    <source>
        <dbReference type="Proteomes" id="UP000030106"/>
    </source>
</evidence>
<dbReference type="EMBL" id="ANFO01000800">
    <property type="protein sequence ID" value="KGQ06561.1"/>
    <property type="molecule type" value="Genomic_DNA"/>
</dbReference>
<evidence type="ECO:0000256" key="3">
    <source>
        <dbReference type="ARBA" id="ARBA00022670"/>
    </source>
</evidence>
<dbReference type="GO" id="GO:0006508">
    <property type="term" value="P:proteolysis"/>
    <property type="evidence" value="ECO:0007669"/>
    <property type="project" value="UniProtKB-KW"/>
</dbReference>
<dbReference type="PANTHER" id="PTHR11802:SF113">
    <property type="entry name" value="SERINE CARBOXYPEPTIDASE CTSA-4.1"/>
    <property type="match status" value="1"/>
</dbReference>
<evidence type="ECO:0000256" key="1">
    <source>
        <dbReference type="ARBA" id="ARBA00009431"/>
    </source>
</evidence>
<dbReference type="Gene3D" id="3.40.50.1820">
    <property type="entry name" value="alpha/beta hydrolase"/>
    <property type="match status" value="1"/>
</dbReference>
<dbReference type="Proteomes" id="UP000030106">
    <property type="component" value="Unassembled WGS sequence"/>
</dbReference>
<dbReference type="Gene3D" id="1.10.287.410">
    <property type="match status" value="1"/>
</dbReference>
<dbReference type="HOGENOM" id="CLU_008523_10_4_1"/>
<keyword evidence="5 7" id="KW-0378">Hydrolase</keyword>
<dbReference type="PANTHER" id="PTHR11802">
    <property type="entry name" value="SERINE PROTEASE FAMILY S10 SERINE CARBOXYPEPTIDASE"/>
    <property type="match status" value="1"/>
</dbReference>
<organism evidence="8 9">
    <name type="scientific">Beauveria bassiana D1-5</name>
    <dbReference type="NCBI Taxonomy" id="1245745"/>
    <lineage>
        <taxon>Eukaryota</taxon>
        <taxon>Fungi</taxon>
        <taxon>Dikarya</taxon>
        <taxon>Ascomycota</taxon>
        <taxon>Pezizomycotina</taxon>
        <taxon>Sordariomycetes</taxon>
        <taxon>Hypocreomycetidae</taxon>
        <taxon>Hypocreales</taxon>
        <taxon>Cordycipitaceae</taxon>
        <taxon>Beauveria</taxon>
    </lineage>
</organism>
<keyword evidence="6" id="KW-0325">Glycoprotein</keyword>